<evidence type="ECO:0000256" key="1">
    <source>
        <dbReference type="SAM" id="MobiDB-lite"/>
    </source>
</evidence>
<organism evidence="2">
    <name type="scientific">Tetraselmis sp. GSL018</name>
    <dbReference type="NCBI Taxonomy" id="582737"/>
    <lineage>
        <taxon>Eukaryota</taxon>
        <taxon>Viridiplantae</taxon>
        <taxon>Chlorophyta</taxon>
        <taxon>core chlorophytes</taxon>
        <taxon>Chlorodendrophyceae</taxon>
        <taxon>Chlorodendrales</taxon>
        <taxon>Chlorodendraceae</taxon>
        <taxon>Tetraselmis</taxon>
    </lineage>
</organism>
<protein>
    <submittedName>
        <fullName evidence="2">Uncharacterized protein</fullName>
    </submittedName>
</protein>
<dbReference type="AlphaFoldDB" id="A0A061QHP6"/>
<sequence>LIDELLCFLAAARPSPLLHLSRVSFPRRTLMARPDRFGPLPASEVRPAGGLCASLPKPPPSFVRPPPGAPAGGSAE</sequence>
<dbReference type="EMBL" id="GBEZ01027300">
    <property type="protein sequence ID" value="JAC59997.1"/>
    <property type="molecule type" value="Transcribed_RNA"/>
</dbReference>
<feature type="compositionally biased region" description="Pro residues" evidence="1">
    <location>
        <begin position="56"/>
        <end position="69"/>
    </location>
</feature>
<feature type="region of interest" description="Disordered" evidence="1">
    <location>
        <begin position="48"/>
        <end position="76"/>
    </location>
</feature>
<reference evidence="2" key="1">
    <citation type="submission" date="2014-05" db="EMBL/GenBank/DDBJ databases">
        <title>The transcriptome of the halophilic microalga Tetraselmis sp. GSL018 isolated from the Great Salt Lake, Utah.</title>
        <authorList>
            <person name="Jinkerson R.E."/>
            <person name="D'Adamo S."/>
            <person name="Posewitz M.C."/>
        </authorList>
    </citation>
    <scope>NUCLEOTIDE SEQUENCE</scope>
    <source>
        <strain evidence="2">GSL018</strain>
    </source>
</reference>
<evidence type="ECO:0000313" key="2">
    <source>
        <dbReference type="EMBL" id="JAC59997.1"/>
    </source>
</evidence>
<gene>
    <name evidence="2" type="ORF">TSPGSL018_30089</name>
</gene>
<accession>A0A061QHP6</accession>
<name>A0A061QHP6_9CHLO</name>
<proteinExistence type="predicted"/>
<feature type="non-terminal residue" evidence="2">
    <location>
        <position position="76"/>
    </location>
</feature>
<feature type="non-terminal residue" evidence="2">
    <location>
        <position position="1"/>
    </location>
</feature>